<dbReference type="NCBIfam" id="TIGR01011">
    <property type="entry name" value="rpsB_bact"/>
    <property type="match status" value="1"/>
</dbReference>
<dbReference type="AlphaFoldDB" id="A0A2T0FL73"/>
<comment type="caution">
    <text evidence="5">The sequence shown here is derived from an EMBL/GenBank/DDBJ whole genome shotgun (WGS) entry which is preliminary data.</text>
</comment>
<dbReference type="PROSITE" id="PS00963">
    <property type="entry name" value="RIBOSOMAL_S2_2"/>
    <property type="match status" value="1"/>
</dbReference>
<evidence type="ECO:0000313" key="6">
    <source>
        <dbReference type="Proteomes" id="UP000238350"/>
    </source>
</evidence>
<evidence type="ECO:0000256" key="3">
    <source>
        <dbReference type="ARBA" id="ARBA00023274"/>
    </source>
</evidence>
<dbReference type="InterPro" id="IPR001865">
    <property type="entry name" value="Ribosomal_uS2"/>
</dbReference>
<organism evidence="5 6">
    <name type="scientific">Wickerhamiella sorbophila</name>
    <dbReference type="NCBI Taxonomy" id="45607"/>
    <lineage>
        <taxon>Eukaryota</taxon>
        <taxon>Fungi</taxon>
        <taxon>Dikarya</taxon>
        <taxon>Ascomycota</taxon>
        <taxon>Saccharomycotina</taxon>
        <taxon>Dipodascomycetes</taxon>
        <taxon>Dipodascales</taxon>
        <taxon>Trichomonascaceae</taxon>
        <taxon>Wickerhamiella</taxon>
    </lineage>
</organism>
<dbReference type="CDD" id="cd01425">
    <property type="entry name" value="RPS2"/>
    <property type="match status" value="1"/>
</dbReference>
<comment type="similarity">
    <text evidence="1 4">Belongs to the universal ribosomal protein uS2 family.</text>
</comment>
<dbReference type="GO" id="GO:0003735">
    <property type="term" value="F:structural constituent of ribosome"/>
    <property type="evidence" value="ECO:0007669"/>
    <property type="project" value="InterPro"/>
</dbReference>
<evidence type="ECO:0000256" key="2">
    <source>
        <dbReference type="ARBA" id="ARBA00022980"/>
    </source>
</evidence>
<proteinExistence type="inferred from homology"/>
<dbReference type="OrthoDB" id="2320368at2759"/>
<keyword evidence="2 4" id="KW-0689">Ribosomal protein</keyword>
<dbReference type="PROSITE" id="PS00962">
    <property type="entry name" value="RIBOSOMAL_S2_1"/>
    <property type="match status" value="1"/>
</dbReference>
<dbReference type="PRINTS" id="PR00395">
    <property type="entry name" value="RIBOSOMALS2"/>
</dbReference>
<keyword evidence="3 4" id="KW-0687">Ribonucleoprotein</keyword>
<protein>
    <submittedName>
        <fullName evidence="5">37S ribosomal protein MRP4, mitochondrial</fullName>
    </submittedName>
</protein>
<accession>A0A2T0FL73</accession>
<dbReference type="FunFam" id="3.40.50.10490:FF:000055">
    <property type="entry name" value="Mitochondrial ribosomal protein"/>
    <property type="match status" value="1"/>
</dbReference>
<sequence length="395" mass="43794">MFGALRRFGVGSVALRRYSTEVTLEEERAMSQLREILRTRSFTAEKVDMSPELREKVAREFDSFISEFALDHEFTDELNEYFERTLNNTTSLHEVVTARPATKMEHGNMRGFAAMPKLKRSQFEEPYTSQELFLRRLFHASSVAGSGAVVTDAYRPHEDVFAPASIKDTSVATLLAAGAHLGHITSRVRANCLPFIYGERDGIHIIDLDQTLTFLRRAAAVVEGVAQQGGIILFVGTRDGQERSVEVAANRAGGYYVHTRWAPGTLTNATNMSNTWERLEVDMGDRPTSRTLGTHLKSTIVKPDLVVVLNPVENRPMLNECLTARVPTIGLVDTDSEPSLLTYPIPANDDSLRACDLVLGVLSNAAKRGRQTRLADFGKFKQAEELAKSGEGFNA</sequence>
<dbReference type="GeneID" id="36517090"/>
<dbReference type="Gene3D" id="3.40.50.10490">
    <property type="entry name" value="Glucose-6-phosphate isomerase like protein, domain 1"/>
    <property type="match status" value="1"/>
</dbReference>
<dbReference type="GO" id="GO:0006412">
    <property type="term" value="P:translation"/>
    <property type="evidence" value="ECO:0007669"/>
    <property type="project" value="InterPro"/>
</dbReference>
<dbReference type="EMBL" id="NDIQ01000022">
    <property type="protein sequence ID" value="PRT55722.1"/>
    <property type="molecule type" value="Genomic_DNA"/>
</dbReference>
<evidence type="ECO:0000313" key="5">
    <source>
        <dbReference type="EMBL" id="PRT55722.1"/>
    </source>
</evidence>
<keyword evidence="6" id="KW-1185">Reference proteome</keyword>
<dbReference type="InterPro" id="IPR005706">
    <property type="entry name" value="Ribosomal_uS2_bac/mit/plastid"/>
</dbReference>
<dbReference type="PANTHER" id="PTHR12534">
    <property type="entry name" value="30S RIBOSOMAL PROTEIN S2 PROKARYOTIC AND ORGANELLAR"/>
    <property type="match status" value="1"/>
</dbReference>
<dbReference type="GO" id="GO:0005763">
    <property type="term" value="C:mitochondrial small ribosomal subunit"/>
    <property type="evidence" value="ECO:0007669"/>
    <property type="project" value="TreeGrafter"/>
</dbReference>
<dbReference type="InterPro" id="IPR023591">
    <property type="entry name" value="Ribosomal_uS2_flav_dom_sf"/>
</dbReference>
<name>A0A2T0FL73_9ASCO</name>
<dbReference type="Pfam" id="PF00318">
    <property type="entry name" value="Ribosomal_S2"/>
    <property type="match status" value="1"/>
</dbReference>
<gene>
    <name evidence="5" type="ORF">B9G98_03342</name>
</gene>
<dbReference type="HAMAP" id="MF_00291_B">
    <property type="entry name" value="Ribosomal_uS2_B"/>
    <property type="match status" value="1"/>
</dbReference>
<dbReference type="InterPro" id="IPR018130">
    <property type="entry name" value="Ribosomal_uS2_CS"/>
</dbReference>
<dbReference type="SUPFAM" id="SSF52313">
    <property type="entry name" value="Ribosomal protein S2"/>
    <property type="match status" value="1"/>
</dbReference>
<dbReference type="RefSeq" id="XP_024665667.1">
    <property type="nucleotide sequence ID" value="XM_024809899.1"/>
</dbReference>
<evidence type="ECO:0000256" key="4">
    <source>
        <dbReference type="RuleBase" id="RU003631"/>
    </source>
</evidence>
<dbReference type="PANTHER" id="PTHR12534:SF0">
    <property type="entry name" value="SMALL RIBOSOMAL SUBUNIT PROTEIN US2M"/>
    <property type="match status" value="1"/>
</dbReference>
<dbReference type="Proteomes" id="UP000238350">
    <property type="component" value="Unassembled WGS sequence"/>
</dbReference>
<dbReference type="STRING" id="45607.A0A2T0FL73"/>
<evidence type="ECO:0000256" key="1">
    <source>
        <dbReference type="ARBA" id="ARBA00006242"/>
    </source>
</evidence>
<reference evidence="5 6" key="1">
    <citation type="submission" date="2017-04" db="EMBL/GenBank/DDBJ databases">
        <title>Genome sequencing of [Candida] sorbophila.</title>
        <authorList>
            <person name="Ahn J.O."/>
        </authorList>
    </citation>
    <scope>NUCLEOTIDE SEQUENCE [LARGE SCALE GENOMIC DNA]</scope>
    <source>
        <strain evidence="5 6">DS02</strain>
    </source>
</reference>